<feature type="transmembrane region" description="Helical" evidence="7">
    <location>
        <begin position="183"/>
        <end position="202"/>
    </location>
</feature>
<evidence type="ECO:0008006" key="10">
    <source>
        <dbReference type="Google" id="ProtNLM"/>
    </source>
</evidence>
<evidence type="ECO:0000256" key="4">
    <source>
        <dbReference type="ARBA" id="ARBA00022989"/>
    </source>
</evidence>
<dbReference type="AlphaFoldDB" id="A0A2V0NTL1"/>
<keyword evidence="9" id="KW-1185">Reference proteome</keyword>
<evidence type="ECO:0000256" key="3">
    <source>
        <dbReference type="ARBA" id="ARBA00022692"/>
    </source>
</evidence>
<evidence type="ECO:0000256" key="5">
    <source>
        <dbReference type="ARBA" id="ARBA00023136"/>
    </source>
</evidence>
<proteinExistence type="inferred from homology"/>
<dbReference type="GO" id="GO:0016020">
    <property type="term" value="C:membrane"/>
    <property type="evidence" value="ECO:0007669"/>
    <property type="project" value="UniProtKB-SubCell"/>
</dbReference>
<feature type="compositionally biased region" description="Gly residues" evidence="6">
    <location>
        <begin position="18"/>
        <end position="27"/>
    </location>
</feature>
<evidence type="ECO:0000256" key="2">
    <source>
        <dbReference type="ARBA" id="ARBA00009160"/>
    </source>
</evidence>
<evidence type="ECO:0000313" key="8">
    <source>
        <dbReference type="EMBL" id="GBF88900.1"/>
    </source>
</evidence>
<dbReference type="InterPro" id="IPR007014">
    <property type="entry name" value="FUN14"/>
</dbReference>
<reference evidence="8 9" key="1">
    <citation type="journal article" date="2018" name="Sci. Rep.">
        <title>Raphidocelis subcapitata (=Pseudokirchneriella subcapitata) provides an insight into genome evolution and environmental adaptations in the Sphaeropleales.</title>
        <authorList>
            <person name="Suzuki S."/>
            <person name="Yamaguchi H."/>
            <person name="Nakajima N."/>
            <person name="Kawachi M."/>
        </authorList>
    </citation>
    <scope>NUCLEOTIDE SEQUENCE [LARGE SCALE GENOMIC DNA]</scope>
    <source>
        <strain evidence="8 9">NIES-35</strain>
    </source>
</reference>
<comment type="caution">
    <text evidence="8">The sequence shown here is derived from an EMBL/GenBank/DDBJ whole genome shotgun (WGS) entry which is preliminary data.</text>
</comment>
<dbReference type="PANTHER" id="PTHR21346">
    <property type="entry name" value="FUN14 DOMAIN CONTAINING"/>
    <property type="match status" value="1"/>
</dbReference>
<keyword evidence="5 7" id="KW-0472">Membrane</keyword>
<dbReference type="EMBL" id="BDRX01000007">
    <property type="protein sequence ID" value="GBF88900.1"/>
    <property type="molecule type" value="Genomic_DNA"/>
</dbReference>
<evidence type="ECO:0000313" key="9">
    <source>
        <dbReference type="Proteomes" id="UP000247498"/>
    </source>
</evidence>
<feature type="region of interest" description="Disordered" evidence="6">
    <location>
        <begin position="1"/>
        <end position="84"/>
    </location>
</feature>
<protein>
    <recommendedName>
        <fullName evidence="10">EF-hand domain-containing protein</fullName>
    </recommendedName>
</protein>
<feature type="transmembrane region" description="Helical" evidence="7">
    <location>
        <begin position="239"/>
        <end position="260"/>
    </location>
</feature>
<feature type="transmembrane region" description="Helical" evidence="7">
    <location>
        <begin position="158"/>
        <end position="176"/>
    </location>
</feature>
<dbReference type="OrthoDB" id="163794at2759"/>
<gene>
    <name evidence="8" type="ORF">Rsub_01399</name>
</gene>
<feature type="compositionally biased region" description="Gly residues" evidence="6">
    <location>
        <begin position="40"/>
        <end position="74"/>
    </location>
</feature>
<comment type="subcellular location">
    <subcellularLocation>
        <location evidence="1">Membrane</location>
    </subcellularLocation>
</comment>
<comment type="similarity">
    <text evidence="2">Belongs to the FUN14 family.</text>
</comment>
<evidence type="ECO:0000256" key="7">
    <source>
        <dbReference type="SAM" id="Phobius"/>
    </source>
</evidence>
<name>A0A2V0NTL1_9CHLO</name>
<evidence type="ECO:0000256" key="6">
    <source>
        <dbReference type="SAM" id="MobiDB-lite"/>
    </source>
</evidence>
<dbReference type="STRING" id="307507.A0A2V0NTL1"/>
<dbReference type="InParanoid" id="A0A2V0NTL1"/>
<dbReference type="PANTHER" id="PTHR21346:SF10">
    <property type="entry name" value="TRANSMEMBRANE PROTEIN"/>
    <property type="match status" value="1"/>
</dbReference>
<sequence length="263" mass="26087">MMGALRSQAPGRPALGVSGRGGSGVGGAARRPPRPSTRVGGTGAGGGSGGAGAGGPPRRGTCSGGDDGGDDGSGGPPPPRRRPGLLLASLALSLLPAAPALARQKEGHGGGDDPGGGLWGLLGMGGLVTQRNARAGRGIDSAELDAFANSMVELWRPILANMGLSGAMGVVAGAAFKTVGRTLAAFLGLGFVSLQVLTYSGIVTVNWTKVHEVAGRVLDATGDGKLDADDYRRVLKQGLVVLSQGLPSTSGFLAGFLLGLRMF</sequence>
<keyword evidence="4 7" id="KW-1133">Transmembrane helix</keyword>
<accession>A0A2V0NTL1</accession>
<evidence type="ECO:0000256" key="1">
    <source>
        <dbReference type="ARBA" id="ARBA00004370"/>
    </source>
</evidence>
<dbReference type="Pfam" id="PF04930">
    <property type="entry name" value="FUN14"/>
    <property type="match status" value="1"/>
</dbReference>
<keyword evidence="3 7" id="KW-0812">Transmembrane</keyword>
<dbReference type="Proteomes" id="UP000247498">
    <property type="component" value="Unassembled WGS sequence"/>
</dbReference>
<organism evidence="8 9">
    <name type="scientific">Raphidocelis subcapitata</name>
    <dbReference type="NCBI Taxonomy" id="307507"/>
    <lineage>
        <taxon>Eukaryota</taxon>
        <taxon>Viridiplantae</taxon>
        <taxon>Chlorophyta</taxon>
        <taxon>core chlorophytes</taxon>
        <taxon>Chlorophyceae</taxon>
        <taxon>CS clade</taxon>
        <taxon>Sphaeropleales</taxon>
        <taxon>Selenastraceae</taxon>
        <taxon>Raphidocelis</taxon>
    </lineage>
</organism>